<comment type="function">
    <text evidence="5 6">Catalyzes the reduction of 1-pyrroline-5-carboxylate (PCA) to L-proline.</text>
</comment>
<evidence type="ECO:0000256" key="7">
    <source>
        <dbReference type="NCBIfam" id="TIGR00112"/>
    </source>
</evidence>
<keyword evidence="6" id="KW-0028">Amino-acid biosynthesis</keyword>
<dbReference type="FunFam" id="1.10.3730.10:FF:000001">
    <property type="entry name" value="Pyrroline-5-carboxylate reductase"/>
    <property type="match status" value="1"/>
</dbReference>
<comment type="catalytic activity">
    <reaction evidence="6">
        <text>L-proline + NAD(+) = (S)-1-pyrroline-5-carboxylate + NADH + 2 H(+)</text>
        <dbReference type="Rhea" id="RHEA:14105"/>
        <dbReference type="ChEBI" id="CHEBI:15378"/>
        <dbReference type="ChEBI" id="CHEBI:17388"/>
        <dbReference type="ChEBI" id="CHEBI:57540"/>
        <dbReference type="ChEBI" id="CHEBI:57945"/>
        <dbReference type="ChEBI" id="CHEBI:60039"/>
        <dbReference type="EC" id="1.5.1.2"/>
    </reaction>
</comment>
<dbReference type="Pfam" id="PF14748">
    <property type="entry name" value="P5CR_dimer"/>
    <property type="match status" value="1"/>
</dbReference>
<comment type="catalytic activity">
    <reaction evidence="6">
        <text>L-proline + NADP(+) = (S)-1-pyrroline-5-carboxylate + NADPH + 2 H(+)</text>
        <dbReference type="Rhea" id="RHEA:14109"/>
        <dbReference type="ChEBI" id="CHEBI:15378"/>
        <dbReference type="ChEBI" id="CHEBI:17388"/>
        <dbReference type="ChEBI" id="CHEBI:57783"/>
        <dbReference type="ChEBI" id="CHEBI:58349"/>
        <dbReference type="ChEBI" id="CHEBI:60039"/>
        <dbReference type="EC" id="1.5.1.2"/>
    </reaction>
</comment>
<evidence type="ECO:0000256" key="1">
    <source>
        <dbReference type="ARBA" id="ARBA00005525"/>
    </source>
</evidence>
<dbReference type="PANTHER" id="PTHR11645:SF0">
    <property type="entry name" value="PYRROLINE-5-CARBOXYLATE REDUCTASE 3"/>
    <property type="match status" value="1"/>
</dbReference>
<keyword evidence="3 6" id="KW-0521">NADP</keyword>
<keyword evidence="4 6" id="KW-0560">Oxidoreductase</keyword>
<dbReference type="PANTHER" id="PTHR11645">
    <property type="entry name" value="PYRROLINE-5-CARBOXYLATE REDUCTASE"/>
    <property type="match status" value="1"/>
</dbReference>
<dbReference type="RefSeq" id="WP_317610466.1">
    <property type="nucleotide sequence ID" value="NZ_JAGQEX010000023.1"/>
</dbReference>
<evidence type="ECO:0000256" key="5">
    <source>
        <dbReference type="ARBA" id="ARBA00058118"/>
    </source>
</evidence>
<dbReference type="Pfam" id="PF03807">
    <property type="entry name" value="F420_oxidored"/>
    <property type="match status" value="1"/>
</dbReference>
<dbReference type="GO" id="GO:0005737">
    <property type="term" value="C:cytoplasm"/>
    <property type="evidence" value="ECO:0007669"/>
    <property type="project" value="UniProtKB-SubCell"/>
</dbReference>
<evidence type="ECO:0000256" key="2">
    <source>
        <dbReference type="ARBA" id="ARBA00022650"/>
    </source>
</evidence>
<dbReference type="EC" id="1.5.1.2" evidence="6 7"/>
<feature type="domain" description="Pyrroline-5-carboxylate reductase catalytic N-terminal" evidence="9">
    <location>
        <begin position="2"/>
        <end position="89"/>
    </location>
</feature>
<reference evidence="11" key="1">
    <citation type="submission" date="2021-04" db="EMBL/GenBank/DDBJ databases">
        <title>Draft genomes of 20 S. canis strains.</title>
        <authorList>
            <person name="Pagnossin D."/>
            <person name="Weir W."/>
            <person name="Smith A."/>
            <person name="Ure R."/>
            <person name="Oravcova K."/>
        </authorList>
    </citation>
    <scope>NUCLEOTIDE SEQUENCE</scope>
    <source>
        <strain evidence="11">284</strain>
    </source>
</reference>
<keyword evidence="6" id="KW-0963">Cytoplasm</keyword>
<dbReference type="Gene3D" id="1.10.3730.10">
    <property type="entry name" value="ProC C-terminal domain-like"/>
    <property type="match status" value="1"/>
</dbReference>
<dbReference type="Proteomes" id="UP001186118">
    <property type="component" value="Unassembled WGS sequence"/>
</dbReference>
<gene>
    <name evidence="6" type="primary">proC</name>
    <name evidence="11" type="ORF">KB584_09555</name>
</gene>
<dbReference type="InterPro" id="IPR008927">
    <property type="entry name" value="6-PGluconate_DH-like_C_sf"/>
</dbReference>
<evidence type="ECO:0000256" key="3">
    <source>
        <dbReference type="ARBA" id="ARBA00022857"/>
    </source>
</evidence>
<dbReference type="InterPro" id="IPR000304">
    <property type="entry name" value="Pyrroline-COOH_reductase"/>
</dbReference>
<dbReference type="SUPFAM" id="SSF51735">
    <property type="entry name" value="NAD(P)-binding Rossmann-fold domains"/>
    <property type="match status" value="1"/>
</dbReference>
<comment type="subcellular location">
    <subcellularLocation>
        <location evidence="6">Cytoplasm</location>
    </subcellularLocation>
</comment>
<dbReference type="SUPFAM" id="SSF48179">
    <property type="entry name" value="6-phosphogluconate dehydrogenase C-terminal domain-like"/>
    <property type="match status" value="1"/>
</dbReference>
<feature type="binding site" evidence="8">
    <location>
        <begin position="6"/>
        <end position="11"/>
    </location>
    <ligand>
        <name>NADP(+)</name>
        <dbReference type="ChEBI" id="CHEBI:58349"/>
    </ligand>
</feature>
<comment type="caution">
    <text evidence="11">The sequence shown here is derived from an EMBL/GenBank/DDBJ whole genome shotgun (WGS) entry which is preliminary data.</text>
</comment>
<evidence type="ECO:0000256" key="8">
    <source>
        <dbReference type="PIRSR" id="PIRSR000193-1"/>
    </source>
</evidence>
<dbReference type="GO" id="GO:0004735">
    <property type="term" value="F:pyrroline-5-carboxylate reductase activity"/>
    <property type="evidence" value="ECO:0007669"/>
    <property type="project" value="UniProtKB-UniRule"/>
</dbReference>
<dbReference type="GO" id="GO:0055129">
    <property type="term" value="P:L-proline biosynthetic process"/>
    <property type="evidence" value="ECO:0007669"/>
    <property type="project" value="UniProtKB-UniRule"/>
</dbReference>
<evidence type="ECO:0000313" key="12">
    <source>
        <dbReference type="Proteomes" id="UP001186118"/>
    </source>
</evidence>
<feature type="domain" description="Pyrroline-5-carboxylate reductase dimerisation" evidence="10">
    <location>
        <begin position="152"/>
        <end position="256"/>
    </location>
</feature>
<evidence type="ECO:0000256" key="4">
    <source>
        <dbReference type="ARBA" id="ARBA00023002"/>
    </source>
</evidence>
<dbReference type="HAMAP" id="MF_01925">
    <property type="entry name" value="P5C_reductase"/>
    <property type="match status" value="1"/>
</dbReference>
<dbReference type="AlphaFoldDB" id="A0AAE4Q797"/>
<evidence type="ECO:0000259" key="9">
    <source>
        <dbReference type="Pfam" id="PF03807"/>
    </source>
</evidence>
<evidence type="ECO:0000256" key="6">
    <source>
        <dbReference type="HAMAP-Rule" id="MF_01925"/>
    </source>
</evidence>
<evidence type="ECO:0000259" key="10">
    <source>
        <dbReference type="Pfam" id="PF14748"/>
    </source>
</evidence>
<organism evidence="11 12">
    <name type="scientific">Streptococcus canis</name>
    <dbReference type="NCBI Taxonomy" id="1329"/>
    <lineage>
        <taxon>Bacteria</taxon>
        <taxon>Bacillati</taxon>
        <taxon>Bacillota</taxon>
        <taxon>Bacilli</taxon>
        <taxon>Lactobacillales</taxon>
        <taxon>Streptococcaceae</taxon>
        <taxon>Streptococcus</taxon>
    </lineage>
</organism>
<dbReference type="InterPro" id="IPR029036">
    <property type="entry name" value="P5CR_dimer"/>
</dbReference>
<dbReference type="InterPro" id="IPR036291">
    <property type="entry name" value="NAD(P)-bd_dom_sf"/>
</dbReference>
<comment type="pathway">
    <text evidence="6">Amino-acid biosynthesis; L-proline biosynthesis; L-proline from L-glutamate 5-semialdehyde: step 1/1.</text>
</comment>
<name>A0AAE4Q797_STRCB</name>
<dbReference type="Gene3D" id="3.40.50.720">
    <property type="entry name" value="NAD(P)-binding Rossmann-like Domain"/>
    <property type="match status" value="1"/>
</dbReference>
<comment type="similarity">
    <text evidence="1 6">Belongs to the pyrroline-5-carboxylate reductase family.</text>
</comment>
<accession>A0AAE4Q797</accession>
<protein>
    <recommendedName>
        <fullName evidence="6 7">Pyrroline-5-carboxylate reductase</fullName>
        <shortName evidence="6">P5C reductase</shortName>
        <shortName evidence="6">P5CR</shortName>
        <ecNumber evidence="6 7">1.5.1.2</ecNumber>
    </recommendedName>
    <alternativeName>
        <fullName evidence="6">PCA reductase</fullName>
    </alternativeName>
</protein>
<dbReference type="NCBIfam" id="TIGR00112">
    <property type="entry name" value="proC"/>
    <property type="match status" value="1"/>
</dbReference>
<proteinExistence type="inferred from homology"/>
<keyword evidence="2 6" id="KW-0641">Proline biosynthesis</keyword>
<dbReference type="PIRSF" id="PIRSF000193">
    <property type="entry name" value="Pyrrol-5-carb_rd"/>
    <property type="match status" value="1"/>
</dbReference>
<dbReference type="InterPro" id="IPR028939">
    <property type="entry name" value="P5C_Rdtase_cat_N"/>
</dbReference>
<evidence type="ECO:0000313" key="11">
    <source>
        <dbReference type="EMBL" id="MDV5977693.1"/>
    </source>
</evidence>
<sequence length="258" mass="27656">MKIGIIGVGKMASAIIKGLKQTPHELIISGSSLERSKELAEQLTLPYAMSHQDLIDQVDLVILGIKPQLFEMVLKPLHFKQPVISMAAGISLQRLATLVGEDLPLLRIMPNMNAQILQSSTALTGNALVSQELQERVRDLTDSFGSTFDIAEKDFDTFTALAGSSPAYIYLFIEAFAKAGVKNGIPKAKALEIVTQTVLASANNLLASSQSPHDFIDAICSPGGTTIAGLLELERLGLTATVSSAIDKTIDKAKQLQK</sequence>
<dbReference type="EMBL" id="JAGQEX010000023">
    <property type="protein sequence ID" value="MDV5977693.1"/>
    <property type="molecule type" value="Genomic_DNA"/>
</dbReference>